<dbReference type="Proteomes" id="UP000631418">
    <property type="component" value="Unassembled WGS sequence"/>
</dbReference>
<accession>A0AAE2UX90</accession>
<evidence type="ECO:0000313" key="1">
    <source>
        <dbReference type="EMBL" id="MBF7808240.1"/>
    </source>
</evidence>
<dbReference type="EMBL" id="JADOEF010000001">
    <property type="protein sequence ID" value="MBF7808240.1"/>
    <property type="molecule type" value="Genomic_DNA"/>
</dbReference>
<evidence type="ECO:0000313" key="2">
    <source>
        <dbReference type="Proteomes" id="UP000631418"/>
    </source>
</evidence>
<proteinExistence type="predicted"/>
<gene>
    <name evidence="1" type="ORF">IS491_06115</name>
</gene>
<dbReference type="RefSeq" id="WP_012061149.1">
    <property type="nucleotide sequence ID" value="NZ_CP073279.1"/>
</dbReference>
<sequence>MINIKNLSDIRPILISGKGNTEIVKLVRKYFNNKPPVYREIVKYYWYEIHTNNNAKYFFQISLKEYEDIKYKIFIDVMNLVQDYYIARKKKYSGIKKVSDLVTYTKKDTKNLKKWY</sequence>
<protein>
    <submittedName>
        <fullName evidence="1">Uncharacterized protein</fullName>
    </submittedName>
</protein>
<organism evidence="1 2">
    <name type="scientific">Clostridium beijerinckii</name>
    <name type="common">Clostridium MP</name>
    <dbReference type="NCBI Taxonomy" id="1520"/>
    <lineage>
        <taxon>Bacteria</taxon>
        <taxon>Bacillati</taxon>
        <taxon>Bacillota</taxon>
        <taxon>Clostridia</taxon>
        <taxon>Eubacteriales</taxon>
        <taxon>Clostridiaceae</taxon>
        <taxon>Clostridium</taxon>
    </lineage>
</organism>
<reference evidence="1" key="1">
    <citation type="submission" date="2020-11" db="EMBL/GenBank/DDBJ databases">
        <authorList>
            <person name="Thieme N."/>
            <person name="Liebl W."/>
            <person name="Zverlov V."/>
        </authorList>
    </citation>
    <scope>NUCLEOTIDE SEQUENCE</scope>
    <source>
        <strain evidence="1">NT08</strain>
    </source>
</reference>
<dbReference type="AlphaFoldDB" id="A0AAE2UX90"/>
<comment type="caution">
    <text evidence="1">The sequence shown here is derived from an EMBL/GenBank/DDBJ whole genome shotgun (WGS) entry which is preliminary data.</text>
</comment>
<name>A0AAE2UX90_CLOBE</name>